<evidence type="ECO:0000313" key="5">
    <source>
        <dbReference type="Proteomes" id="UP000800097"/>
    </source>
</evidence>
<feature type="compositionally biased region" description="Pro residues" evidence="2">
    <location>
        <begin position="815"/>
        <end position="826"/>
    </location>
</feature>
<protein>
    <recommendedName>
        <fullName evidence="3">SET domain-containing protein</fullName>
    </recommendedName>
</protein>
<dbReference type="InterPro" id="IPR011011">
    <property type="entry name" value="Znf_FYVE_PHD"/>
</dbReference>
<reference evidence="4" key="1">
    <citation type="journal article" date="2020" name="Stud. Mycol.">
        <title>101 Dothideomycetes genomes: a test case for predicting lifestyles and emergence of pathogens.</title>
        <authorList>
            <person name="Haridas S."/>
            <person name="Albert R."/>
            <person name="Binder M."/>
            <person name="Bloem J."/>
            <person name="Labutti K."/>
            <person name="Salamov A."/>
            <person name="Andreopoulos B."/>
            <person name="Baker S."/>
            <person name="Barry K."/>
            <person name="Bills G."/>
            <person name="Bluhm B."/>
            <person name="Cannon C."/>
            <person name="Castanera R."/>
            <person name="Culley D."/>
            <person name="Daum C."/>
            <person name="Ezra D."/>
            <person name="Gonzalez J."/>
            <person name="Henrissat B."/>
            <person name="Kuo A."/>
            <person name="Liang C."/>
            <person name="Lipzen A."/>
            <person name="Lutzoni F."/>
            <person name="Magnuson J."/>
            <person name="Mondo S."/>
            <person name="Nolan M."/>
            <person name="Ohm R."/>
            <person name="Pangilinan J."/>
            <person name="Park H.-J."/>
            <person name="Ramirez L."/>
            <person name="Alfaro M."/>
            <person name="Sun H."/>
            <person name="Tritt A."/>
            <person name="Yoshinaga Y."/>
            <person name="Zwiers L.-H."/>
            <person name="Turgeon B."/>
            <person name="Goodwin S."/>
            <person name="Spatafora J."/>
            <person name="Crous P."/>
            <person name="Grigoriev I."/>
        </authorList>
    </citation>
    <scope>NUCLEOTIDE SEQUENCE</scope>
    <source>
        <strain evidence="4">CBS 379.55</strain>
    </source>
</reference>
<feature type="compositionally biased region" description="Polar residues" evidence="2">
    <location>
        <begin position="885"/>
        <end position="894"/>
    </location>
</feature>
<dbReference type="OrthoDB" id="1928087at2759"/>
<evidence type="ECO:0000256" key="2">
    <source>
        <dbReference type="SAM" id="MobiDB-lite"/>
    </source>
</evidence>
<dbReference type="InterPro" id="IPR013083">
    <property type="entry name" value="Znf_RING/FYVE/PHD"/>
</dbReference>
<dbReference type="PANTHER" id="PTHR46462:SF3">
    <property type="entry name" value="UPSET, ISOFORM A"/>
    <property type="match status" value="1"/>
</dbReference>
<keyword evidence="1" id="KW-0156">Chromatin regulator</keyword>
<dbReference type="RefSeq" id="XP_033653171.1">
    <property type="nucleotide sequence ID" value="XM_033800970.1"/>
</dbReference>
<dbReference type="Gene3D" id="3.30.40.10">
    <property type="entry name" value="Zinc/RING finger domain, C3HC4 (zinc finger)"/>
    <property type="match status" value="1"/>
</dbReference>
<dbReference type="InterPro" id="IPR046341">
    <property type="entry name" value="SET_dom_sf"/>
</dbReference>
<dbReference type="PANTHER" id="PTHR46462">
    <property type="entry name" value="UPSET, ISOFORM A"/>
    <property type="match status" value="1"/>
</dbReference>
<dbReference type="GO" id="GO:0034967">
    <property type="term" value="C:Set3 complex"/>
    <property type="evidence" value="ECO:0007669"/>
    <property type="project" value="TreeGrafter"/>
</dbReference>
<gene>
    <name evidence="4" type="ORF">EI97DRAFT_459100</name>
</gene>
<keyword evidence="5" id="KW-1185">Reference proteome</keyword>
<evidence type="ECO:0000313" key="4">
    <source>
        <dbReference type="EMBL" id="KAF2275632.1"/>
    </source>
</evidence>
<dbReference type="SMART" id="SM00317">
    <property type="entry name" value="SET"/>
    <property type="match status" value="1"/>
</dbReference>
<feature type="compositionally biased region" description="Low complexity" evidence="2">
    <location>
        <begin position="943"/>
        <end position="957"/>
    </location>
</feature>
<dbReference type="GO" id="GO:0070210">
    <property type="term" value="C:Rpd3L-Expanded complex"/>
    <property type="evidence" value="ECO:0007669"/>
    <property type="project" value="TreeGrafter"/>
</dbReference>
<dbReference type="Pfam" id="PF00856">
    <property type="entry name" value="SET"/>
    <property type="match status" value="1"/>
</dbReference>
<dbReference type="EMBL" id="ML986496">
    <property type="protein sequence ID" value="KAF2275632.1"/>
    <property type="molecule type" value="Genomic_DNA"/>
</dbReference>
<dbReference type="GO" id="GO:0006355">
    <property type="term" value="P:regulation of DNA-templated transcription"/>
    <property type="evidence" value="ECO:0007669"/>
    <property type="project" value="TreeGrafter"/>
</dbReference>
<name>A0A6A6JGS9_WESOR</name>
<feature type="region of interest" description="Disordered" evidence="2">
    <location>
        <begin position="725"/>
        <end position="983"/>
    </location>
</feature>
<accession>A0A6A6JGS9</accession>
<feature type="region of interest" description="Disordered" evidence="2">
    <location>
        <begin position="482"/>
        <end position="685"/>
    </location>
</feature>
<feature type="compositionally biased region" description="Polar residues" evidence="2">
    <location>
        <begin position="537"/>
        <end position="557"/>
    </location>
</feature>
<feature type="compositionally biased region" description="Basic and acidic residues" evidence="2">
    <location>
        <begin position="102"/>
        <end position="119"/>
    </location>
</feature>
<feature type="compositionally biased region" description="Basic residues" evidence="2">
    <location>
        <begin position="120"/>
        <end position="133"/>
    </location>
</feature>
<dbReference type="Gene3D" id="2.170.270.10">
    <property type="entry name" value="SET domain"/>
    <property type="match status" value="1"/>
</dbReference>
<feature type="domain" description="SET" evidence="3">
    <location>
        <begin position="122"/>
        <end position="425"/>
    </location>
</feature>
<feature type="region of interest" description="Disordered" evidence="2">
    <location>
        <begin position="102"/>
        <end position="225"/>
    </location>
</feature>
<dbReference type="AlphaFoldDB" id="A0A6A6JGS9"/>
<dbReference type="PROSITE" id="PS50280">
    <property type="entry name" value="SET"/>
    <property type="match status" value="1"/>
</dbReference>
<dbReference type="GO" id="GO:0006325">
    <property type="term" value="P:chromatin organization"/>
    <property type="evidence" value="ECO:0007669"/>
    <property type="project" value="UniProtKB-KW"/>
</dbReference>
<feature type="compositionally biased region" description="Polar residues" evidence="2">
    <location>
        <begin position="508"/>
        <end position="527"/>
    </location>
</feature>
<feature type="compositionally biased region" description="Polar residues" evidence="2">
    <location>
        <begin position="925"/>
        <end position="942"/>
    </location>
</feature>
<evidence type="ECO:0000259" key="3">
    <source>
        <dbReference type="PROSITE" id="PS50280"/>
    </source>
</evidence>
<feature type="compositionally biased region" description="Polar residues" evidence="2">
    <location>
        <begin position="867"/>
        <end position="876"/>
    </location>
</feature>
<dbReference type="Proteomes" id="UP000800097">
    <property type="component" value="Unassembled WGS sequence"/>
</dbReference>
<proteinExistence type="predicted"/>
<feature type="compositionally biased region" description="Polar residues" evidence="2">
    <location>
        <begin position="202"/>
        <end position="221"/>
    </location>
</feature>
<evidence type="ECO:0000256" key="1">
    <source>
        <dbReference type="ARBA" id="ARBA00022853"/>
    </source>
</evidence>
<feature type="compositionally biased region" description="Polar residues" evidence="2">
    <location>
        <begin position="485"/>
        <end position="494"/>
    </location>
</feature>
<organism evidence="4 5">
    <name type="scientific">Westerdykella ornata</name>
    <dbReference type="NCBI Taxonomy" id="318751"/>
    <lineage>
        <taxon>Eukaryota</taxon>
        <taxon>Fungi</taxon>
        <taxon>Dikarya</taxon>
        <taxon>Ascomycota</taxon>
        <taxon>Pezizomycotina</taxon>
        <taxon>Dothideomycetes</taxon>
        <taxon>Pleosporomycetidae</taxon>
        <taxon>Pleosporales</taxon>
        <taxon>Sporormiaceae</taxon>
        <taxon>Westerdykella</taxon>
    </lineage>
</organism>
<sequence>MTDVSPVKALADPQPASVVLYGDHRPPFTHASPTLDGTVEEEESSTIKCICGFFEDDGNTVLCEKCDTWQHIVCYYESVQHVPEIHECFDCHPRAIDKKRAVEKQLQRREQLHSIGERKGKPKTTSKNHKRRVKEPLASVHANGWAVHSNNDLHYGTERKSGSPRDQPPPSKRPKTTHRSSASVNIMNDAPALMPPSRKRASSTAAAQNGYSPVKSPTTPDGPNDIYSPEFMSLYRQQTPPSPDSNDYTDIGIANDLAMWLTDREELAKATGGLQPADVFQRINQPIEDLERMAPPILKQTDADLGVTAHGLHPQWNYLTVEAPVLAQSYIGELRGRIGRRQDYIQDPSNRWEVLRHPEPFVFFPPHLPIYLDTRQEGTLLRYVRRSCNPNVSMKIVTQGNTDFHFCLISDKNIEAGEELTMGWEVEDGIRQKISDALDKGEIKNEGLKKIEPWVACILSNFGGCACDRSRGWECLLERARRRGNAQQETNPPAKSSKGRKSKKGQASPLSTGHATNSRAGSETINRNGPEDDNMDARSTSGSHKSTSRDITPSTHFSVDAGDLKLSDRERRKIQQSEQLFNRMEYEELHRGKRGKRNSAGSNLNTPSLPSSKQLGHSEPSPTARTPREHNHGVARKASGTSRAKGRTERKPKPVYVDSSTQTDGPDSCPNAIPVPPANPGPPRRPVRFVHRLLQMANQDRLKRLEQEECKKAAFVKAEARSPALRDVMSNKRSPSSPLVPKGESSAMDTLPDAEPVPAPVGAPTVAKTEPETASVADVVMKDAEPATLAESAATPSSSKIEEMPDAPEAERPPEAPQPSMLPPLLPSSSTVSIGSATTPAAAAPPSKPVDLHLQLPPPDMTHPAVSLNSASTPGSVSGAPIAQSPISLPTASPMSPAVGAAANPPPVRKKMSLSDYTNRRAKLAQTQSSGASATPTMMQSHLASSPTLSTASLPSQTSPPPAVKPTEPSTLTTVTEEAKSES</sequence>
<dbReference type="SUPFAM" id="SSF57903">
    <property type="entry name" value="FYVE/PHD zinc finger"/>
    <property type="match status" value="1"/>
</dbReference>
<feature type="compositionally biased region" description="Polar residues" evidence="2">
    <location>
        <begin position="599"/>
        <end position="624"/>
    </location>
</feature>
<dbReference type="SUPFAM" id="SSF82199">
    <property type="entry name" value="SET domain"/>
    <property type="match status" value="1"/>
</dbReference>
<feature type="compositionally biased region" description="Basic and acidic residues" evidence="2">
    <location>
        <begin position="562"/>
        <end position="575"/>
    </location>
</feature>
<feature type="compositionally biased region" description="Pro residues" evidence="2">
    <location>
        <begin position="673"/>
        <end position="684"/>
    </location>
</feature>
<dbReference type="GeneID" id="54554145"/>
<dbReference type="InterPro" id="IPR001214">
    <property type="entry name" value="SET_dom"/>
</dbReference>